<dbReference type="VEuPathDB" id="PlasmoDB:POWCR01_130043400"/>
<feature type="compositionally biased region" description="Acidic residues" evidence="1">
    <location>
        <begin position="165"/>
        <end position="196"/>
    </location>
</feature>
<dbReference type="AlphaFoldDB" id="A0A1D3TMU7"/>
<evidence type="ECO:0000313" key="2">
    <source>
        <dbReference type="EMBL" id="SCP06280.1"/>
    </source>
</evidence>
<proteinExistence type="predicted"/>
<reference evidence="2 3" key="1">
    <citation type="submission" date="2016-06" db="EMBL/GenBank/DDBJ databases">
        <authorList>
            <consortium name="Pathogen Informatics"/>
        </authorList>
    </citation>
    <scope>NUCLEOTIDE SEQUENCE [LARGE SCALE GENOMIC DNA]</scope>
    <source>
        <strain evidence="2">PocGH01</strain>
    </source>
</reference>
<evidence type="ECO:0000256" key="1">
    <source>
        <dbReference type="SAM" id="MobiDB-lite"/>
    </source>
</evidence>
<keyword evidence="3" id="KW-1185">Reference proteome</keyword>
<sequence>MNAPKKKNKSLLETLSKEDVVTLIRKCYWDKLVYGHVRWKELNRKDFEKQYSVNNFKNIWRLIKKKFNVYKEEHRDLFSEIETDAKDALYRNNEIKKSKKLSLLIPLNSKTSLSNISLLRNFTRVNSFFFKCCSNYYSPLNGVLKGSPRNFLSTSEGRLSKGEEANGEEANGEEANGEEANGEEANGEEANGEEANGEGMMGKRAIGERMTERINYIQRNIKDIQRRSEFLDLYFMVISLIHRNKKYALLKKMEQLYYENKLLKCCNNINSIYNNYILYILKRINEISIGTINSLKNICTTKMEKNFGSSKFMNNKNSISIEIEEKVYQFNKTLINYKIFYNLFKQNINLNNNKVICFFIPLPKKPNNLIFKNSNFYYLNKPIYLTTNLDEDIYNYIYIFHKFFLSFMFWSFYLKYQNIDKMKEFFNKELELLYYFFEKYNTTMNEEYFHKKKWNYINKQTNIVYAILFDFKIEYIISLCLCVIKMYLKIKKKIDINYLTVVKILNFSLHPICKKNITRHYLVHLRRVHRILLKLRSTYDRRKRQSIRYVSASRKGWGPQKPKRLLRSTKN</sequence>
<dbReference type="OrthoDB" id="372837at2759"/>
<accession>A0A1D3TMU7</accession>
<organism evidence="2 3">
    <name type="scientific">Plasmodium ovale</name>
    <name type="common">malaria parasite P. ovale</name>
    <dbReference type="NCBI Taxonomy" id="36330"/>
    <lineage>
        <taxon>Eukaryota</taxon>
        <taxon>Sar</taxon>
        <taxon>Alveolata</taxon>
        <taxon>Apicomplexa</taxon>
        <taxon>Aconoidasida</taxon>
        <taxon>Haemosporida</taxon>
        <taxon>Plasmodiidae</taxon>
        <taxon>Plasmodium</taxon>
        <taxon>Plasmodium (Plasmodium)</taxon>
    </lineage>
</organism>
<dbReference type="Proteomes" id="UP000242942">
    <property type="component" value="Chromosome 13"/>
</dbReference>
<dbReference type="VEuPathDB" id="PlasmoDB:PocGH01_13046700"/>
<name>A0A1D3TMU7_PLAOA</name>
<feature type="region of interest" description="Disordered" evidence="1">
    <location>
        <begin position="158"/>
        <end position="200"/>
    </location>
</feature>
<gene>
    <name evidence="2" type="primary">PocGH01_13046700</name>
    <name evidence="2" type="ORF">POCGH01_13046700</name>
</gene>
<evidence type="ECO:0000313" key="3">
    <source>
        <dbReference type="Proteomes" id="UP000242942"/>
    </source>
</evidence>
<protein>
    <submittedName>
        <fullName evidence="2">Uncharacterized protein</fullName>
    </submittedName>
</protein>
<dbReference type="EMBL" id="LT594594">
    <property type="protein sequence ID" value="SCP06280.1"/>
    <property type="molecule type" value="Genomic_DNA"/>
</dbReference>